<feature type="transmembrane region" description="Helical" evidence="1">
    <location>
        <begin position="158"/>
        <end position="178"/>
    </location>
</feature>
<feature type="transmembrane region" description="Helical" evidence="1">
    <location>
        <begin position="40"/>
        <end position="61"/>
    </location>
</feature>
<feature type="transmembrane region" description="Helical" evidence="1">
    <location>
        <begin position="131"/>
        <end position="152"/>
    </location>
</feature>
<dbReference type="InterPro" id="IPR011701">
    <property type="entry name" value="MFS"/>
</dbReference>
<dbReference type="InterPro" id="IPR036259">
    <property type="entry name" value="MFS_trans_sf"/>
</dbReference>
<feature type="transmembrane region" description="Helical" evidence="1">
    <location>
        <begin position="345"/>
        <end position="368"/>
    </location>
</feature>
<feature type="domain" description="Major facilitator superfamily (MFS) profile" evidence="2">
    <location>
        <begin position="1"/>
        <end position="399"/>
    </location>
</feature>
<evidence type="ECO:0000313" key="3">
    <source>
        <dbReference type="EMBL" id="SVA81149.1"/>
    </source>
</evidence>
<sequence>MEKLFKNSWALFLGYGVLIIAHGLQGNLLGVRAVLENFNIIATGALMSGYFIGYFVGANVVPNLVGKVGHIRVFAAFASTASLSILLHSVIVDPYVWILGRFITGFSIISIFVVVESWLNDRATNRTRGKVLSIYMIITFVGIGLGVLLLNFNDPTNYEPFILVSILLSIALVPILLTKRKPPTFKKISSIKIKELYKISPLGTFSMFCVGFIHPAIFTMGAVYGALMNFSVLEISLYLFLITLSGAIFQWPIGYLSDRFDRRIILIITSLLGSVLTILCFFSVSVSPDFINLSSGWKPILQHITNHRMLFYIFISLYAGVSLPLFSLNLAYVNDFLPKEKFVSAGAGMQIIFGLSAMTAPFACSFFMKNFGPNGIFIFLFIFQTLIGLFGIYRMTKRSIEENPDNTFTPMPQNITPLGMELDPDSGVDLSNKENTN</sequence>
<protein>
    <recommendedName>
        <fullName evidence="2">Major facilitator superfamily (MFS) profile domain-containing protein</fullName>
    </recommendedName>
</protein>
<dbReference type="PANTHER" id="PTHR23521">
    <property type="entry name" value="TRANSPORTER MFS SUPERFAMILY"/>
    <property type="match status" value="1"/>
</dbReference>
<dbReference type="InterPro" id="IPR047200">
    <property type="entry name" value="MFS_YcaD-like"/>
</dbReference>
<dbReference type="PROSITE" id="PS50850">
    <property type="entry name" value="MFS"/>
    <property type="match status" value="1"/>
</dbReference>
<keyword evidence="1" id="KW-1133">Transmembrane helix</keyword>
<feature type="transmembrane region" description="Helical" evidence="1">
    <location>
        <begin position="235"/>
        <end position="257"/>
    </location>
</feature>
<dbReference type="Pfam" id="PF07690">
    <property type="entry name" value="MFS_1"/>
    <property type="match status" value="1"/>
</dbReference>
<dbReference type="AlphaFoldDB" id="A0A381YW16"/>
<feature type="transmembrane region" description="Helical" evidence="1">
    <location>
        <begin position="309"/>
        <end position="333"/>
    </location>
</feature>
<dbReference type="EMBL" id="UINC01019194">
    <property type="protein sequence ID" value="SVA81149.1"/>
    <property type="molecule type" value="Genomic_DNA"/>
</dbReference>
<dbReference type="CDD" id="cd17477">
    <property type="entry name" value="MFS_YcaD_like"/>
    <property type="match status" value="1"/>
</dbReference>
<dbReference type="SUPFAM" id="SSF103473">
    <property type="entry name" value="MFS general substrate transporter"/>
    <property type="match status" value="1"/>
</dbReference>
<feature type="transmembrane region" description="Helical" evidence="1">
    <location>
        <begin position="12"/>
        <end position="34"/>
    </location>
</feature>
<feature type="transmembrane region" description="Helical" evidence="1">
    <location>
        <begin position="98"/>
        <end position="119"/>
    </location>
</feature>
<dbReference type="GO" id="GO:0005886">
    <property type="term" value="C:plasma membrane"/>
    <property type="evidence" value="ECO:0007669"/>
    <property type="project" value="TreeGrafter"/>
</dbReference>
<organism evidence="3">
    <name type="scientific">marine metagenome</name>
    <dbReference type="NCBI Taxonomy" id="408172"/>
    <lineage>
        <taxon>unclassified sequences</taxon>
        <taxon>metagenomes</taxon>
        <taxon>ecological metagenomes</taxon>
    </lineage>
</organism>
<reference evidence="3" key="1">
    <citation type="submission" date="2018-05" db="EMBL/GenBank/DDBJ databases">
        <authorList>
            <person name="Lanie J.A."/>
            <person name="Ng W.-L."/>
            <person name="Kazmierczak K.M."/>
            <person name="Andrzejewski T.M."/>
            <person name="Davidsen T.M."/>
            <person name="Wayne K.J."/>
            <person name="Tettelin H."/>
            <person name="Glass J.I."/>
            <person name="Rusch D."/>
            <person name="Podicherti R."/>
            <person name="Tsui H.-C.T."/>
            <person name="Winkler M.E."/>
        </authorList>
    </citation>
    <scope>NUCLEOTIDE SEQUENCE</scope>
</reference>
<keyword evidence="1" id="KW-0472">Membrane</keyword>
<feature type="transmembrane region" description="Helical" evidence="1">
    <location>
        <begin position="374"/>
        <end position="393"/>
    </location>
</feature>
<gene>
    <name evidence="3" type="ORF">METZ01_LOCUS134003</name>
</gene>
<feature type="transmembrane region" description="Helical" evidence="1">
    <location>
        <begin position="199"/>
        <end position="223"/>
    </location>
</feature>
<accession>A0A381YW16</accession>
<dbReference type="InterPro" id="IPR020846">
    <property type="entry name" value="MFS_dom"/>
</dbReference>
<keyword evidence="1" id="KW-0812">Transmembrane</keyword>
<name>A0A381YW16_9ZZZZ</name>
<feature type="transmembrane region" description="Helical" evidence="1">
    <location>
        <begin position="73"/>
        <end position="92"/>
    </location>
</feature>
<proteinExistence type="predicted"/>
<feature type="transmembrane region" description="Helical" evidence="1">
    <location>
        <begin position="264"/>
        <end position="284"/>
    </location>
</feature>
<dbReference type="Gene3D" id="1.20.1250.20">
    <property type="entry name" value="MFS general substrate transporter like domains"/>
    <property type="match status" value="2"/>
</dbReference>
<dbReference type="PANTHER" id="PTHR23521:SF3">
    <property type="entry name" value="MFS TRANSPORTER"/>
    <property type="match status" value="1"/>
</dbReference>
<dbReference type="GO" id="GO:0022857">
    <property type="term" value="F:transmembrane transporter activity"/>
    <property type="evidence" value="ECO:0007669"/>
    <property type="project" value="InterPro"/>
</dbReference>
<evidence type="ECO:0000259" key="2">
    <source>
        <dbReference type="PROSITE" id="PS50850"/>
    </source>
</evidence>
<evidence type="ECO:0000256" key="1">
    <source>
        <dbReference type="SAM" id="Phobius"/>
    </source>
</evidence>